<protein>
    <recommendedName>
        <fullName evidence="3">SIR2-like domain-containing protein</fullName>
    </recommendedName>
</protein>
<dbReference type="Proteomes" id="UP000183508">
    <property type="component" value="Unassembled WGS sequence"/>
</dbReference>
<reference evidence="2" key="1">
    <citation type="submission" date="2016-10" db="EMBL/GenBank/DDBJ databases">
        <authorList>
            <person name="Varghese N."/>
        </authorList>
    </citation>
    <scope>NUCLEOTIDE SEQUENCE [LARGE SCALE GENOMIC DNA]</scope>
    <source>
        <strain evidence="2">DSM 17980</strain>
    </source>
</reference>
<evidence type="ECO:0000313" key="2">
    <source>
        <dbReference type="Proteomes" id="UP000183508"/>
    </source>
</evidence>
<dbReference type="AlphaFoldDB" id="A0A1I7LI74"/>
<name>A0A1I7LI74_9BACL</name>
<evidence type="ECO:0000313" key="1">
    <source>
        <dbReference type="EMBL" id="SFV09376.1"/>
    </source>
</evidence>
<keyword evidence="2" id="KW-1185">Reference proteome</keyword>
<sequence length="184" mass="21140">MFFKSQVVFGDFTNMSYNVHNPSSYSNCIAPVSDSPETRNSNQFPEPVWHDDVCDAMSSRREIPVNVDSRYPVCEWMITGRTKWNNFASQPYSSYYALFRRLAFTSERWLIIGYSGGDSHVNVVLRDALKYRRAAGLPISVGLIDMTKNPLSLFRRIFGEMDPCLVWAQSSEHRSGDFITKKLE</sequence>
<evidence type="ECO:0008006" key="3">
    <source>
        <dbReference type="Google" id="ProtNLM"/>
    </source>
</evidence>
<proteinExistence type="predicted"/>
<dbReference type="EMBL" id="FPBV01000057">
    <property type="protein sequence ID" value="SFV09376.1"/>
    <property type="molecule type" value="Genomic_DNA"/>
</dbReference>
<accession>A0A1I7LI74</accession>
<gene>
    <name evidence="1" type="ORF">SAMN05421543_1573</name>
</gene>
<organism evidence="1 2">
    <name type="scientific">Alicyclobacillus macrosporangiidus</name>
    <dbReference type="NCBI Taxonomy" id="392015"/>
    <lineage>
        <taxon>Bacteria</taxon>
        <taxon>Bacillati</taxon>
        <taxon>Bacillota</taxon>
        <taxon>Bacilli</taxon>
        <taxon>Bacillales</taxon>
        <taxon>Alicyclobacillaceae</taxon>
        <taxon>Alicyclobacillus</taxon>
    </lineage>
</organism>